<protein>
    <recommendedName>
        <fullName evidence="3">Lipoprotein</fullName>
    </recommendedName>
</protein>
<dbReference type="Proteomes" id="UP000294444">
    <property type="component" value="Chromosome"/>
</dbReference>
<dbReference type="KEGG" id="aio:EXH44_06190"/>
<name>A0A4P7CFY9_9PAST</name>
<evidence type="ECO:0000313" key="1">
    <source>
        <dbReference type="EMBL" id="QBQ63856.1"/>
    </source>
</evidence>
<evidence type="ECO:0008006" key="3">
    <source>
        <dbReference type="Google" id="ProtNLM"/>
    </source>
</evidence>
<organism evidence="1 2">
    <name type="scientific">Actinobacillus indolicus</name>
    <dbReference type="NCBI Taxonomy" id="51049"/>
    <lineage>
        <taxon>Bacteria</taxon>
        <taxon>Pseudomonadati</taxon>
        <taxon>Pseudomonadota</taxon>
        <taxon>Gammaproteobacteria</taxon>
        <taxon>Pasteurellales</taxon>
        <taxon>Pasteurellaceae</taxon>
        <taxon>Actinobacillus</taxon>
    </lineage>
</organism>
<gene>
    <name evidence="1" type="ORF">EXH44_06190</name>
</gene>
<dbReference type="PROSITE" id="PS51257">
    <property type="entry name" value="PROKAR_LIPOPROTEIN"/>
    <property type="match status" value="1"/>
</dbReference>
<dbReference type="EMBL" id="CP038145">
    <property type="protein sequence ID" value="QBQ63856.1"/>
    <property type="molecule type" value="Genomic_DNA"/>
</dbReference>
<dbReference type="RefSeq" id="WP_162856699.1">
    <property type="nucleotide sequence ID" value="NZ_CP038145.1"/>
</dbReference>
<reference evidence="1 2" key="1">
    <citation type="submission" date="2019-03" db="EMBL/GenBank/DDBJ databases">
        <authorList>
            <person name="Che Y."/>
            <person name="Zhou L."/>
        </authorList>
    </citation>
    <scope>NUCLEOTIDE SEQUENCE [LARGE SCALE GENOMIC DNA]</scope>
    <source>
        <strain evidence="1 2">AIFJ1607</strain>
    </source>
</reference>
<evidence type="ECO:0000313" key="2">
    <source>
        <dbReference type="Proteomes" id="UP000294444"/>
    </source>
</evidence>
<dbReference type="AlphaFoldDB" id="A0A4P7CFY9"/>
<accession>A0A4P7CFY9</accession>
<keyword evidence="2" id="KW-1185">Reference proteome</keyword>
<proteinExistence type="predicted"/>
<sequence length="163" mass="18508">MKKLLSAITISFVLSGCMNNISLPNTNIQEVVSNSDELNYLGFVLGTADVCKHVNPKMEKKWDRYIEKALKIANSYNKNDKEYILASSVSRVASPYMRKNNIPLTLENFENIYKQQFQDKYLEKAIYKAAVADLKGTDLCFTPNIAEKSLKEFANKFGKGHLL</sequence>